<evidence type="ECO:0000313" key="2">
    <source>
        <dbReference type="EMBL" id="KJE24554.1"/>
    </source>
</evidence>
<sequence>MHDSVVYLRLTGEGGQSPGGDAADAESENEYPDGRHGHLDLAQGYCTHHYLSVEGRHI</sequence>
<reference evidence="3" key="1">
    <citation type="submission" date="2015-02" db="EMBL/GenBank/DDBJ databases">
        <title>Draft Genome of Frankia sp. CpI1-S.</title>
        <authorList>
            <person name="Oshone R.T."/>
            <person name="Ngom M."/>
            <person name="Ghodhbane-Gtari F."/>
            <person name="Gtari M."/>
            <person name="Morris K."/>
            <person name="Thomas K."/>
            <person name="Sen A."/>
            <person name="Tisa L.S."/>
        </authorList>
    </citation>
    <scope>NUCLEOTIDE SEQUENCE [LARGE SCALE GENOMIC DNA]</scope>
    <source>
        <strain evidence="3">CpI1-S</strain>
    </source>
</reference>
<dbReference type="PATRIC" id="fig|1502723.3.peg.4177"/>
<dbReference type="Proteomes" id="UP000032545">
    <property type="component" value="Unassembled WGS sequence"/>
</dbReference>
<evidence type="ECO:0000313" key="3">
    <source>
        <dbReference type="Proteomes" id="UP000032545"/>
    </source>
</evidence>
<organism evidence="2 3">
    <name type="scientific">Frankia torreyi</name>
    <dbReference type="NCBI Taxonomy" id="1856"/>
    <lineage>
        <taxon>Bacteria</taxon>
        <taxon>Bacillati</taxon>
        <taxon>Actinomycetota</taxon>
        <taxon>Actinomycetes</taxon>
        <taxon>Frankiales</taxon>
        <taxon>Frankiaceae</taxon>
        <taxon>Frankia</taxon>
    </lineage>
</organism>
<dbReference type="AlphaFoldDB" id="A0A0D8BKN3"/>
<name>A0A0D8BKN3_9ACTN</name>
<evidence type="ECO:0000256" key="1">
    <source>
        <dbReference type="SAM" id="MobiDB-lite"/>
    </source>
</evidence>
<proteinExistence type="predicted"/>
<reference evidence="2 3" key="2">
    <citation type="journal article" date="2016" name="Genome Announc.">
        <title>Permanent Draft Genome Sequences for Two Variants of Frankia sp. Strain CpI1, the First Frankia Strain Isolated from Root Nodules of Comptonia peregrina.</title>
        <authorList>
            <person name="Oshone R."/>
            <person name="Hurst S.G.IV."/>
            <person name="Abebe-Akele F."/>
            <person name="Simpson S."/>
            <person name="Morris K."/>
            <person name="Thomas W.K."/>
            <person name="Tisa L.S."/>
        </authorList>
    </citation>
    <scope>NUCLEOTIDE SEQUENCE [LARGE SCALE GENOMIC DNA]</scope>
    <source>
        <strain evidence="3">CpI1-S</strain>
    </source>
</reference>
<gene>
    <name evidence="2" type="ORF">FF36_00928</name>
</gene>
<accession>A0A0D8BKN3</accession>
<keyword evidence="3" id="KW-1185">Reference proteome</keyword>
<feature type="region of interest" description="Disordered" evidence="1">
    <location>
        <begin position="1"/>
        <end position="36"/>
    </location>
</feature>
<protein>
    <submittedName>
        <fullName evidence="2">Uncharacterized protein</fullName>
    </submittedName>
</protein>
<dbReference type="EMBL" id="JYFN01000005">
    <property type="protein sequence ID" value="KJE24554.1"/>
    <property type="molecule type" value="Genomic_DNA"/>
</dbReference>
<comment type="caution">
    <text evidence="2">The sequence shown here is derived from an EMBL/GenBank/DDBJ whole genome shotgun (WGS) entry which is preliminary data.</text>
</comment>